<dbReference type="AlphaFoldDB" id="A0A5A7T778"/>
<evidence type="ECO:0000259" key="9">
    <source>
        <dbReference type="PROSITE" id="PS51352"/>
    </source>
</evidence>
<dbReference type="PROSITE" id="PS51352">
    <property type="entry name" value="THIOREDOXIN_2"/>
    <property type="match status" value="3"/>
</dbReference>
<dbReference type="PANTHER" id="PTHR13871">
    <property type="entry name" value="THIOREDOXIN"/>
    <property type="match status" value="1"/>
</dbReference>
<keyword evidence="4" id="KW-0520">NAD</keyword>
<dbReference type="OrthoDB" id="409136at2759"/>
<evidence type="ECO:0000313" key="10">
    <source>
        <dbReference type="EMBL" id="KAA0039332.1"/>
    </source>
</evidence>
<accession>A0A5A7T778</accession>
<protein>
    <recommendedName>
        <fullName evidence="1">protein-disulfide reductase</fullName>
        <ecNumber evidence="1">1.8.1.8</ecNumber>
    </recommendedName>
</protein>
<evidence type="ECO:0000256" key="3">
    <source>
        <dbReference type="ARBA" id="ARBA00023002"/>
    </source>
</evidence>
<keyword evidence="2" id="KW-0677">Repeat</keyword>
<reference evidence="10 11" key="1">
    <citation type="submission" date="2019-08" db="EMBL/GenBank/DDBJ databases">
        <title>Draft genome sequences of two oriental melons (Cucumis melo L. var makuwa).</title>
        <authorList>
            <person name="Kwon S.-Y."/>
        </authorList>
    </citation>
    <scope>NUCLEOTIDE SEQUENCE [LARGE SCALE GENOMIC DNA]</scope>
    <source>
        <strain evidence="11">cv. SW 3</strain>
        <tissue evidence="10">Leaf</tissue>
    </source>
</reference>
<evidence type="ECO:0000256" key="6">
    <source>
        <dbReference type="ARBA" id="ARBA00047388"/>
    </source>
</evidence>
<evidence type="ECO:0000256" key="2">
    <source>
        <dbReference type="ARBA" id="ARBA00022737"/>
    </source>
</evidence>
<proteinExistence type="inferred from homology"/>
<sequence>MASEAMYDLKSLLSSEGRDFLIRNNGDQVKISSLSGKIVGLYFSAGWCPPCRFFTPKLAKVYKELASENNDFEVVFISSDGDEYSFEAYFLRMPWLSIPFEDSETKTKLKSLFQLSGIPHLVVIDGNGKVSSDDGVDLVRDFGVDAYPFTSDRKKQLLIQKEEEAKRNNQTIDSLLVSISRNYVVSNDGNQIPVYELEGKLIGLYFSKQGHEDCGNFTPKLIEAYNKLKKKEENFEIVFISLDEEEDENLFKEAFKTMPWLALPFKDERCQELKLYFEVTHIPALVIIGQDGKTSNPNAVELIKGHGIDAYPFAPKNLDVLDDIPNARLESQSPKPTFYDLSLLSSERRDFLIRNNGDQVKISSLIGKRVGLYFSAGWCPPCRLFTPKLSEFYKELLANNSKNNDFEIIFISSDRDALSFKAYFSKMPWLSIPFDDLETQKKLKILFQLRSIPYLVVIDGNGKVSSDDGVNLVKEFGVDAYPFTADRKKQLLAQKEEAKKNPQTIASVLASPSRNYLVSNDGKQIPVSKLEGKLIGLYFSLPGHEHCEDFTPKLSEVYNKLKKKDENFEIVFVSLEEEDEDLFDEAFESMPWLALPFKDEKCQKLKLYFDVGEIPALVITGQDGRTLNPNAVDLIKQHGIDAYPFTPKKHDVLHGKVEASCGCDGSKNDNDKTMEETKDEKVEDSCGCDGSLKKDDDKTMEETKDGNVEVSCGCDGSSKRDDDKTMEETKDRKVEVSCGYDGSKNDGDEKMEETKDKTVEVSCGCDGSKNDEDEKMEETKDGKVEVSCCGCDESKNDDDQKMEETKEEIKEGCGCKG</sequence>
<keyword evidence="3" id="KW-0560">Oxidoreductase</keyword>
<feature type="compositionally biased region" description="Basic and acidic residues" evidence="8">
    <location>
        <begin position="666"/>
        <end position="684"/>
    </location>
</feature>
<dbReference type="InterPro" id="IPR036249">
    <property type="entry name" value="Thioredoxin-like_sf"/>
</dbReference>
<dbReference type="Gene3D" id="3.40.30.10">
    <property type="entry name" value="Glutaredoxin"/>
    <property type="match status" value="4"/>
</dbReference>
<feature type="domain" description="Thioredoxin" evidence="9">
    <location>
        <begin position="1"/>
        <end position="159"/>
    </location>
</feature>
<dbReference type="SUPFAM" id="SSF52833">
    <property type="entry name" value="Thioredoxin-like"/>
    <property type="match status" value="4"/>
</dbReference>
<dbReference type="CDD" id="cd03009">
    <property type="entry name" value="TryX_like_TryX_NRX"/>
    <property type="match status" value="2"/>
</dbReference>
<gene>
    <name evidence="10" type="ORF">E6C27_scaffold64G001300</name>
</gene>
<dbReference type="Pfam" id="PF13905">
    <property type="entry name" value="Thioredoxin_8"/>
    <property type="match status" value="4"/>
</dbReference>
<feature type="domain" description="Thioredoxin" evidence="9">
    <location>
        <begin position="318"/>
        <end position="493"/>
    </location>
</feature>
<feature type="compositionally biased region" description="Basic and acidic residues" evidence="8">
    <location>
        <begin position="691"/>
        <end position="702"/>
    </location>
</feature>
<dbReference type="InterPro" id="IPR052259">
    <property type="entry name" value="Nucleoredoxin-like"/>
</dbReference>
<evidence type="ECO:0000256" key="5">
    <source>
        <dbReference type="ARBA" id="ARBA00025782"/>
    </source>
</evidence>
<feature type="compositionally biased region" description="Basic and acidic residues" evidence="8">
    <location>
        <begin position="717"/>
        <end position="735"/>
    </location>
</feature>
<dbReference type="InterPro" id="IPR012336">
    <property type="entry name" value="Thioredoxin-like_fold"/>
</dbReference>
<evidence type="ECO:0000256" key="8">
    <source>
        <dbReference type="SAM" id="MobiDB-lite"/>
    </source>
</evidence>
<feature type="region of interest" description="Disordered" evidence="8">
    <location>
        <begin position="716"/>
        <end position="755"/>
    </location>
</feature>
<feature type="domain" description="Thioredoxin" evidence="9">
    <location>
        <begin position="505"/>
        <end position="637"/>
    </location>
</feature>
<feature type="region of interest" description="Disordered" evidence="8">
    <location>
        <begin position="664"/>
        <end position="702"/>
    </location>
</feature>
<dbReference type="InterPro" id="IPR045870">
    <property type="entry name" value="TryX_NRX_thioredoxin_dom"/>
</dbReference>
<evidence type="ECO:0000256" key="4">
    <source>
        <dbReference type="ARBA" id="ARBA00023027"/>
    </source>
</evidence>
<dbReference type="EC" id="1.8.1.8" evidence="1"/>
<evidence type="ECO:0000256" key="1">
    <source>
        <dbReference type="ARBA" id="ARBA00012612"/>
    </source>
</evidence>
<name>A0A5A7T778_CUCMM</name>
<feature type="compositionally biased region" description="Basic and acidic residues" evidence="8">
    <location>
        <begin position="743"/>
        <end position="755"/>
    </location>
</feature>
<comment type="catalytic activity">
    <reaction evidence="7">
        <text>[protein]-dithiol + NADP(+) = [protein]-disulfide + NADPH + H(+)</text>
        <dbReference type="Rhea" id="RHEA:18753"/>
        <dbReference type="Rhea" id="RHEA-COMP:10593"/>
        <dbReference type="Rhea" id="RHEA-COMP:10594"/>
        <dbReference type="ChEBI" id="CHEBI:15378"/>
        <dbReference type="ChEBI" id="CHEBI:29950"/>
        <dbReference type="ChEBI" id="CHEBI:50058"/>
        <dbReference type="ChEBI" id="CHEBI:57783"/>
        <dbReference type="ChEBI" id="CHEBI:58349"/>
        <dbReference type="EC" id="1.8.1.8"/>
    </reaction>
</comment>
<dbReference type="InterPro" id="IPR013766">
    <property type="entry name" value="Thioredoxin_domain"/>
</dbReference>
<comment type="catalytic activity">
    <reaction evidence="6">
        <text>[protein]-dithiol + NAD(+) = [protein]-disulfide + NADH + H(+)</text>
        <dbReference type="Rhea" id="RHEA:18749"/>
        <dbReference type="Rhea" id="RHEA-COMP:10593"/>
        <dbReference type="Rhea" id="RHEA-COMP:10594"/>
        <dbReference type="ChEBI" id="CHEBI:15378"/>
        <dbReference type="ChEBI" id="CHEBI:29950"/>
        <dbReference type="ChEBI" id="CHEBI:50058"/>
        <dbReference type="ChEBI" id="CHEBI:57540"/>
        <dbReference type="ChEBI" id="CHEBI:57945"/>
        <dbReference type="EC" id="1.8.1.8"/>
    </reaction>
</comment>
<comment type="caution">
    <text evidence="10">The sequence shown here is derived from an EMBL/GenBank/DDBJ whole genome shotgun (WGS) entry which is preliminary data.</text>
</comment>
<dbReference type="EMBL" id="SSTE01018412">
    <property type="protein sequence ID" value="KAA0039332.1"/>
    <property type="molecule type" value="Genomic_DNA"/>
</dbReference>
<evidence type="ECO:0000313" key="11">
    <source>
        <dbReference type="Proteomes" id="UP000321393"/>
    </source>
</evidence>
<comment type="similarity">
    <text evidence="5">Belongs to the nucleoredoxin family.</text>
</comment>
<evidence type="ECO:0000256" key="7">
    <source>
        <dbReference type="ARBA" id="ARBA00047804"/>
    </source>
</evidence>
<dbReference type="PANTHER" id="PTHR13871:SF96">
    <property type="entry name" value="THIOREDOXIN DOMAIN-CONTAINING PROTEIN"/>
    <property type="match status" value="1"/>
</dbReference>
<dbReference type="GO" id="GO:0004791">
    <property type="term" value="F:thioredoxin-disulfide reductase (NADPH) activity"/>
    <property type="evidence" value="ECO:0007669"/>
    <property type="project" value="InterPro"/>
</dbReference>
<organism evidence="10 11">
    <name type="scientific">Cucumis melo var. makuwa</name>
    <name type="common">Oriental melon</name>
    <dbReference type="NCBI Taxonomy" id="1194695"/>
    <lineage>
        <taxon>Eukaryota</taxon>
        <taxon>Viridiplantae</taxon>
        <taxon>Streptophyta</taxon>
        <taxon>Embryophyta</taxon>
        <taxon>Tracheophyta</taxon>
        <taxon>Spermatophyta</taxon>
        <taxon>Magnoliopsida</taxon>
        <taxon>eudicotyledons</taxon>
        <taxon>Gunneridae</taxon>
        <taxon>Pentapetalae</taxon>
        <taxon>rosids</taxon>
        <taxon>fabids</taxon>
        <taxon>Cucurbitales</taxon>
        <taxon>Cucurbitaceae</taxon>
        <taxon>Benincaseae</taxon>
        <taxon>Cucumis</taxon>
    </lineage>
</organism>
<dbReference type="Proteomes" id="UP000321393">
    <property type="component" value="Unassembled WGS sequence"/>
</dbReference>